<evidence type="ECO:0000313" key="2">
    <source>
        <dbReference type="EMBL" id="MBX20158.1"/>
    </source>
</evidence>
<accession>A0A2P2LQB3</accession>
<sequence>MGNNNKLVPGANHNGLDERYKISQRRFSLPDEAKSTSKEQPKTASASKPPMRSFSI</sequence>
<dbReference type="EMBL" id="GGEC01039674">
    <property type="protein sequence ID" value="MBX20158.1"/>
    <property type="molecule type" value="Transcribed_RNA"/>
</dbReference>
<protein>
    <submittedName>
        <fullName evidence="2">Uncharacterized protein</fullName>
    </submittedName>
</protein>
<name>A0A2P2LQB3_RHIMU</name>
<evidence type="ECO:0000256" key="1">
    <source>
        <dbReference type="SAM" id="MobiDB-lite"/>
    </source>
</evidence>
<dbReference type="AlphaFoldDB" id="A0A2P2LQB3"/>
<reference evidence="2" key="1">
    <citation type="submission" date="2018-02" db="EMBL/GenBank/DDBJ databases">
        <title>Rhizophora mucronata_Transcriptome.</title>
        <authorList>
            <person name="Meera S.P."/>
            <person name="Sreeshan A."/>
            <person name="Augustine A."/>
        </authorList>
    </citation>
    <scope>NUCLEOTIDE SEQUENCE</scope>
    <source>
        <tissue evidence="2">Leaf</tissue>
    </source>
</reference>
<feature type="region of interest" description="Disordered" evidence="1">
    <location>
        <begin position="1"/>
        <end position="56"/>
    </location>
</feature>
<proteinExistence type="predicted"/>
<feature type="compositionally biased region" description="Basic and acidic residues" evidence="1">
    <location>
        <begin position="28"/>
        <end position="41"/>
    </location>
</feature>
<organism evidence="2">
    <name type="scientific">Rhizophora mucronata</name>
    <name type="common">Asiatic mangrove</name>
    <dbReference type="NCBI Taxonomy" id="61149"/>
    <lineage>
        <taxon>Eukaryota</taxon>
        <taxon>Viridiplantae</taxon>
        <taxon>Streptophyta</taxon>
        <taxon>Embryophyta</taxon>
        <taxon>Tracheophyta</taxon>
        <taxon>Spermatophyta</taxon>
        <taxon>Magnoliopsida</taxon>
        <taxon>eudicotyledons</taxon>
        <taxon>Gunneridae</taxon>
        <taxon>Pentapetalae</taxon>
        <taxon>rosids</taxon>
        <taxon>fabids</taxon>
        <taxon>Malpighiales</taxon>
        <taxon>Rhizophoraceae</taxon>
        <taxon>Rhizophora</taxon>
    </lineage>
</organism>